<name>A0A9Q3VC68_CLOBO</name>
<dbReference type="GO" id="GO:0003677">
    <property type="term" value="F:DNA binding"/>
    <property type="evidence" value="ECO:0007669"/>
    <property type="project" value="InterPro"/>
</dbReference>
<dbReference type="InterPro" id="IPR010982">
    <property type="entry name" value="Lambda_DNA-bd_dom_sf"/>
</dbReference>
<dbReference type="CDD" id="cd00093">
    <property type="entry name" value="HTH_XRE"/>
    <property type="match status" value="1"/>
</dbReference>
<protein>
    <submittedName>
        <fullName evidence="2">Helix-turn-helix transcriptional regulator</fullName>
    </submittedName>
</protein>
<gene>
    <name evidence="2" type="ORF">G8S53_12665</name>
</gene>
<sequence>MVLSKKKLGELVKEARKLKSDKLGKRYTQRMLASDINKSQSYIGDVESGRTYPSFKLLNHIANACGVPISYFQDHNDINYNIDTFITSQLNNLNEKEILSIREAIKNDPNINLHHILDCSKTFSNNLFKTPKENINCLLNQPSIIDFCEVDINKLNEKEAEEFIDELLRQLKLISYKYKR</sequence>
<proteinExistence type="predicted"/>
<dbReference type="EMBL" id="JAAMYB010000025">
    <property type="protein sequence ID" value="MCD3196112.1"/>
    <property type="molecule type" value="Genomic_DNA"/>
</dbReference>
<reference evidence="2" key="2">
    <citation type="journal article" date="2021" name="Microorganisms">
        <title>Extensive Genome Exploration of Clostridium botulinum Group III Field Strains.</title>
        <authorList>
            <person name="Fillo S."/>
            <person name="Giordani F."/>
            <person name="Tonon E."/>
            <person name="Drigo I."/>
            <person name="Anselmo A."/>
            <person name="Fortunato A."/>
            <person name="Lista F."/>
            <person name="Bano L."/>
        </authorList>
    </citation>
    <scope>NUCLEOTIDE SEQUENCE</scope>
    <source>
        <strain evidence="2">IZSVe-TV_9877_3_12</strain>
    </source>
</reference>
<evidence type="ECO:0000313" key="2">
    <source>
        <dbReference type="EMBL" id="MCD3196112.1"/>
    </source>
</evidence>
<comment type="caution">
    <text evidence="2">The sequence shown here is derived from an EMBL/GenBank/DDBJ whole genome shotgun (WGS) entry which is preliminary data.</text>
</comment>
<dbReference type="Gene3D" id="1.10.260.40">
    <property type="entry name" value="lambda repressor-like DNA-binding domains"/>
    <property type="match status" value="1"/>
</dbReference>
<dbReference type="InterPro" id="IPR001387">
    <property type="entry name" value="Cro/C1-type_HTH"/>
</dbReference>
<dbReference type="GeneID" id="66319371"/>
<dbReference type="Proteomes" id="UP000813637">
    <property type="component" value="Unassembled WGS sequence"/>
</dbReference>
<dbReference type="SMART" id="SM00530">
    <property type="entry name" value="HTH_XRE"/>
    <property type="match status" value="1"/>
</dbReference>
<dbReference type="RefSeq" id="WP_039231841.1">
    <property type="nucleotide sequence ID" value="NZ_JAAMYB010000025.1"/>
</dbReference>
<dbReference type="Pfam" id="PF01381">
    <property type="entry name" value="HTH_3"/>
    <property type="match status" value="1"/>
</dbReference>
<dbReference type="PROSITE" id="PS50943">
    <property type="entry name" value="HTH_CROC1"/>
    <property type="match status" value="1"/>
</dbReference>
<dbReference type="SUPFAM" id="SSF47413">
    <property type="entry name" value="lambda repressor-like DNA-binding domains"/>
    <property type="match status" value="1"/>
</dbReference>
<accession>A0A9Q3VC68</accession>
<reference evidence="2" key="1">
    <citation type="submission" date="2020-02" db="EMBL/GenBank/DDBJ databases">
        <authorList>
            <person name="Fillo S."/>
            <person name="Giordani F."/>
            <person name="Tonon E."/>
            <person name="Drigo I."/>
            <person name="Anselmo A."/>
            <person name="Fortunato A."/>
            <person name="Bano L."/>
            <person name="Lista F."/>
        </authorList>
    </citation>
    <scope>NUCLEOTIDE SEQUENCE</scope>
    <source>
        <strain evidence="2">IZSVe-TV_9877_3_12</strain>
    </source>
</reference>
<evidence type="ECO:0000259" key="1">
    <source>
        <dbReference type="PROSITE" id="PS50943"/>
    </source>
</evidence>
<dbReference type="AlphaFoldDB" id="A0A9Q3VC68"/>
<evidence type="ECO:0000313" key="3">
    <source>
        <dbReference type="Proteomes" id="UP000813637"/>
    </source>
</evidence>
<feature type="domain" description="HTH cro/C1-type" evidence="1">
    <location>
        <begin position="12"/>
        <end position="72"/>
    </location>
</feature>
<organism evidence="2 3">
    <name type="scientific">Clostridium botulinum C</name>
    <dbReference type="NCBI Taxonomy" id="36828"/>
    <lineage>
        <taxon>Bacteria</taxon>
        <taxon>Bacillati</taxon>
        <taxon>Bacillota</taxon>
        <taxon>Clostridia</taxon>
        <taxon>Eubacteriales</taxon>
        <taxon>Clostridiaceae</taxon>
        <taxon>Clostridium</taxon>
    </lineage>
</organism>